<sequence length="138" mass="16105">MNRKITREETMKLLFEMSINKYSPEELIESYLEANSELDQGLDIEYMKRVLNGILEHKENIDNTIKANLHNWKLGRVSKINLAILRVSTYELLYEDNIPKAVSINEAVEMSKKYSDYKSVSFINGVLDKIEKRDSESK</sequence>
<comment type="function">
    <text evidence="6">Involved in transcription antitermination. Required for transcription of ribosomal RNA (rRNA) genes. Binds specifically to the boxA antiterminator sequence of the ribosomal RNA (rrn) operons.</text>
</comment>
<evidence type="ECO:0000313" key="9">
    <source>
        <dbReference type="Proteomes" id="UP000190080"/>
    </source>
</evidence>
<dbReference type="HAMAP" id="MF_00073">
    <property type="entry name" value="NusB"/>
    <property type="match status" value="1"/>
</dbReference>
<evidence type="ECO:0000256" key="4">
    <source>
        <dbReference type="ARBA" id="ARBA00023015"/>
    </source>
</evidence>
<comment type="caution">
    <text evidence="8">The sequence shown here is derived from an EMBL/GenBank/DDBJ whole genome shotgun (WGS) entry which is preliminary data.</text>
</comment>
<keyword evidence="3 6" id="KW-0694">RNA-binding</keyword>
<evidence type="ECO:0000256" key="3">
    <source>
        <dbReference type="ARBA" id="ARBA00022884"/>
    </source>
</evidence>
<dbReference type="GO" id="GO:0031564">
    <property type="term" value="P:transcription antitermination"/>
    <property type="evidence" value="ECO:0007669"/>
    <property type="project" value="UniProtKB-KW"/>
</dbReference>
<dbReference type="SUPFAM" id="SSF48013">
    <property type="entry name" value="NusB-like"/>
    <property type="match status" value="1"/>
</dbReference>
<dbReference type="InterPro" id="IPR035926">
    <property type="entry name" value="NusB-like_sf"/>
</dbReference>
<dbReference type="STRING" id="1450648.CLORY_12850"/>
<dbReference type="PANTHER" id="PTHR11078">
    <property type="entry name" value="N UTILIZATION SUBSTANCE PROTEIN B-RELATED"/>
    <property type="match status" value="1"/>
</dbReference>
<dbReference type="OrthoDB" id="9811381at2"/>
<dbReference type="NCBIfam" id="TIGR01951">
    <property type="entry name" value="nusB"/>
    <property type="match status" value="1"/>
</dbReference>
<dbReference type="GO" id="GO:0005829">
    <property type="term" value="C:cytosol"/>
    <property type="evidence" value="ECO:0007669"/>
    <property type="project" value="TreeGrafter"/>
</dbReference>
<evidence type="ECO:0000256" key="6">
    <source>
        <dbReference type="HAMAP-Rule" id="MF_00073"/>
    </source>
</evidence>
<keyword evidence="4 6" id="KW-0805">Transcription regulation</keyword>
<reference evidence="8 9" key="1">
    <citation type="submission" date="2017-03" db="EMBL/GenBank/DDBJ databases">
        <title>Genome sequence of Clostridium oryzae DSM 28571.</title>
        <authorList>
            <person name="Poehlein A."/>
            <person name="Daniel R."/>
        </authorList>
    </citation>
    <scope>NUCLEOTIDE SEQUENCE [LARGE SCALE GENOMIC DNA]</scope>
    <source>
        <strain evidence="8 9">DSM 28571</strain>
    </source>
</reference>
<dbReference type="RefSeq" id="WP_079422702.1">
    <property type="nucleotide sequence ID" value="NZ_MZGV01000010.1"/>
</dbReference>
<keyword evidence="2 6" id="KW-0889">Transcription antitermination</keyword>
<comment type="similarity">
    <text evidence="1 6">Belongs to the NusB family.</text>
</comment>
<dbReference type="GO" id="GO:0003723">
    <property type="term" value="F:RNA binding"/>
    <property type="evidence" value="ECO:0007669"/>
    <property type="project" value="UniProtKB-UniRule"/>
</dbReference>
<dbReference type="GO" id="GO:0006353">
    <property type="term" value="P:DNA-templated transcription termination"/>
    <property type="evidence" value="ECO:0007669"/>
    <property type="project" value="UniProtKB-UniRule"/>
</dbReference>
<name>A0A1V4IT68_9CLOT</name>
<dbReference type="InterPro" id="IPR011605">
    <property type="entry name" value="NusB_fam"/>
</dbReference>
<evidence type="ECO:0000259" key="7">
    <source>
        <dbReference type="Pfam" id="PF01029"/>
    </source>
</evidence>
<evidence type="ECO:0000256" key="2">
    <source>
        <dbReference type="ARBA" id="ARBA00022814"/>
    </source>
</evidence>
<dbReference type="InterPro" id="IPR006027">
    <property type="entry name" value="NusB_RsmB_TIM44"/>
</dbReference>
<dbReference type="Pfam" id="PF01029">
    <property type="entry name" value="NusB"/>
    <property type="match status" value="1"/>
</dbReference>
<accession>A0A1V4IT68</accession>
<organism evidence="8 9">
    <name type="scientific">Clostridium oryzae</name>
    <dbReference type="NCBI Taxonomy" id="1450648"/>
    <lineage>
        <taxon>Bacteria</taxon>
        <taxon>Bacillati</taxon>
        <taxon>Bacillota</taxon>
        <taxon>Clostridia</taxon>
        <taxon>Eubacteriales</taxon>
        <taxon>Clostridiaceae</taxon>
        <taxon>Clostridium</taxon>
    </lineage>
</organism>
<keyword evidence="9" id="KW-1185">Reference proteome</keyword>
<feature type="domain" description="NusB/RsmB/TIM44" evidence="7">
    <location>
        <begin position="6"/>
        <end position="132"/>
    </location>
</feature>
<keyword evidence="5 6" id="KW-0804">Transcription</keyword>
<dbReference type="EMBL" id="MZGV01000010">
    <property type="protein sequence ID" value="OPJ63202.1"/>
    <property type="molecule type" value="Genomic_DNA"/>
</dbReference>
<dbReference type="PANTHER" id="PTHR11078:SF3">
    <property type="entry name" value="ANTITERMINATION NUSB DOMAIN-CONTAINING PROTEIN"/>
    <property type="match status" value="1"/>
</dbReference>
<proteinExistence type="inferred from homology"/>
<protein>
    <recommendedName>
        <fullName evidence="6">Transcription antitermination protein NusB</fullName>
    </recommendedName>
    <alternativeName>
        <fullName evidence="6">Antitermination factor NusB</fullName>
    </alternativeName>
</protein>
<gene>
    <name evidence="6" type="primary">nusB</name>
    <name evidence="8" type="ORF">CLORY_12850</name>
</gene>
<evidence type="ECO:0000313" key="8">
    <source>
        <dbReference type="EMBL" id="OPJ63202.1"/>
    </source>
</evidence>
<dbReference type="AlphaFoldDB" id="A0A1V4IT68"/>
<evidence type="ECO:0000256" key="5">
    <source>
        <dbReference type="ARBA" id="ARBA00023163"/>
    </source>
</evidence>
<dbReference type="Proteomes" id="UP000190080">
    <property type="component" value="Unassembled WGS sequence"/>
</dbReference>
<evidence type="ECO:0000256" key="1">
    <source>
        <dbReference type="ARBA" id="ARBA00005952"/>
    </source>
</evidence>
<dbReference type="Gene3D" id="1.10.940.10">
    <property type="entry name" value="NusB-like"/>
    <property type="match status" value="1"/>
</dbReference>